<dbReference type="OrthoDB" id="1939479at2759"/>
<dbReference type="EMBL" id="MLFT02000001">
    <property type="protein sequence ID" value="PHT58977.1"/>
    <property type="molecule type" value="Genomic_DNA"/>
</dbReference>
<sequence length="81" mass="9195">MYINKADVNYYNSDVAKDLATQDASARTDEVTDMEILLINTIKGLSTCKGQPWHMVNEIFVSINCDSVFHWVLTDIALNNR</sequence>
<protein>
    <submittedName>
        <fullName evidence="1">Uncharacterized protein</fullName>
    </submittedName>
</protein>
<gene>
    <name evidence="1" type="ORF">CQW23_01340</name>
</gene>
<evidence type="ECO:0000313" key="2">
    <source>
        <dbReference type="Proteomes" id="UP000224567"/>
    </source>
</evidence>
<organism evidence="1 2">
    <name type="scientific">Capsicum baccatum</name>
    <name type="common">Peruvian pepper</name>
    <dbReference type="NCBI Taxonomy" id="33114"/>
    <lineage>
        <taxon>Eukaryota</taxon>
        <taxon>Viridiplantae</taxon>
        <taxon>Streptophyta</taxon>
        <taxon>Embryophyta</taxon>
        <taxon>Tracheophyta</taxon>
        <taxon>Spermatophyta</taxon>
        <taxon>Magnoliopsida</taxon>
        <taxon>eudicotyledons</taxon>
        <taxon>Gunneridae</taxon>
        <taxon>Pentapetalae</taxon>
        <taxon>asterids</taxon>
        <taxon>lamiids</taxon>
        <taxon>Solanales</taxon>
        <taxon>Solanaceae</taxon>
        <taxon>Solanoideae</taxon>
        <taxon>Capsiceae</taxon>
        <taxon>Capsicum</taxon>
    </lineage>
</organism>
<reference evidence="2" key="2">
    <citation type="journal article" date="2017" name="J. Anim. Genet.">
        <title>Multiple reference genome sequences of hot pepper reveal the massive evolution of plant disease resistance genes by retroduplication.</title>
        <authorList>
            <person name="Kim S."/>
            <person name="Park J."/>
            <person name="Yeom S.-I."/>
            <person name="Kim Y.-M."/>
            <person name="Seo E."/>
            <person name="Kim K.-T."/>
            <person name="Kim M.-S."/>
            <person name="Lee J.M."/>
            <person name="Cheong K."/>
            <person name="Shin H.-S."/>
            <person name="Kim S.-B."/>
            <person name="Han K."/>
            <person name="Lee J."/>
            <person name="Park M."/>
            <person name="Lee H.-A."/>
            <person name="Lee H.-Y."/>
            <person name="Lee Y."/>
            <person name="Oh S."/>
            <person name="Lee J.H."/>
            <person name="Choi E."/>
            <person name="Choi E."/>
            <person name="Lee S.E."/>
            <person name="Jeon J."/>
            <person name="Kim H."/>
            <person name="Choi G."/>
            <person name="Song H."/>
            <person name="Lee J."/>
            <person name="Lee S.-C."/>
            <person name="Kwon J.-K."/>
            <person name="Lee H.-Y."/>
            <person name="Koo N."/>
            <person name="Hong Y."/>
            <person name="Kim R.W."/>
            <person name="Kang W.-H."/>
            <person name="Huh J.H."/>
            <person name="Kang B.-C."/>
            <person name="Yang T.-J."/>
            <person name="Lee Y.-H."/>
            <person name="Bennetzen J.L."/>
            <person name="Choi D."/>
        </authorList>
    </citation>
    <scope>NUCLEOTIDE SEQUENCE [LARGE SCALE GENOMIC DNA]</scope>
    <source>
        <strain evidence="2">cv. PBC81</strain>
    </source>
</reference>
<accession>A0A2G2XNB1</accession>
<reference evidence="1 2" key="1">
    <citation type="journal article" date="2017" name="Genome Biol.">
        <title>New reference genome sequences of hot pepper reveal the massive evolution of plant disease-resistance genes by retroduplication.</title>
        <authorList>
            <person name="Kim S."/>
            <person name="Park J."/>
            <person name="Yeom S.I."/>
            <person name="Kim Y.M."/>
            <person name="Seo E."/>
            <person name="Kim K.T."/>
            <person name="Kim M.S."/>
            <person name="Lee J.M."/>
            <person name="Cheong K."/>
            <person name="Shin H.S."/>
            <person name="Kim S.B."/>
            <person name="Han K."/>
            <person name="Lee J."/>
            <person name="Park M."/>
            <person name="Lee H.A."/>
            <person name="Lee H.Y."/>
            <person name="Lee Y."/>
            <person name="Oh S."/>
            <person name="Lee J.H."/>
            <person name="Choi E."/>
            <person name="Choi E."/>
            <person name="Lee S.E."/>
            <person name="Jeon J."/>
            <person name="Kim H."/>
            <person name="Choi G."/>
            <person name="Song H."/>
            <person name="Lee J."/>
            <person name="Lee S.C."/>
            <person name="Kwon J.K."/>
            <person name="Lee H.Y."/>
            <person name="Koo N."/>
            <person name="Hong Y."/>
            <person name="Kim R.W."/>
            <person name="Kang W.H."/>
            <person name="Huh J.H."/>
            <person name="Kang B.C."/>
            <person name="Yang T.J."/>
            <person name="Lee Y.H."/>
            <person name="Bennetzen J.L."/>
            <person name="Choi D."/>
        </authorList>
    </citation>
    <scope>NUCLEOTIDE SEQUENCE [LARGE SCALE GENOMIC DNA]</scope>
    <source>
        <strain evidence="2">cv. PBC81</strain>
    </source>
</reference>
<dbReference type="Proteomes" id="UP000224567">
    <property type="component" value="Unassembled WGS sequence"/>
</dbReference>
<evidence type="ECO:0000313" key="1">
    <source>
        <dbReference type="EMBL" id="PHT58977.1"/>
    </source>
</evidence>
<name>A0A2G2XNB1_CAPBA</name>
<keyword evidence="2" id="KW-1185">Reference proteome</keyword>
<dbReference type="AlphaFoldDB" id="A0A2G2XNB1"/>
<comment type="caution">
    <text evidence="1">The sequence shown here is derived from an EMBL/GenBank/DDBJ whole genome shotgun (WGS) entry which is preliminary data.</text>
</comment>
<proteinExistence type="predicted"/>